<sequence length="576" mass="63364">MKRSLAALAVGTMLLTPIGAMPALAGAGGASRPAPAQRPNIILIVLDDVGFSDLGAFGSEIRTPNIDALARDGLRYNRFDSKAVCTATRAALLTGRNNQTVRMADLPAERPDPTNMTKDRDELPGNAQTLAQALHAAGYATHAIGKWHLAPEFEDGTPGKNASWPLQRGFDDYYGFISGWTDQYHPALIRGNQPLPKPDTPGYHLSEDLIDHAIGSLSDTTRPNFVYLALGAAHAPIQVPTAYSDHYAGVYEKGWDAIRRERFERLKANGLIPANTVLPPANPGDRAWASLTDDEKLVFARFMAVYAGFIEHADVQIGRLVAALKQRGQYDNTLIVLLSDNGAASEAGQTGSFEGMYRHNQPSIAEMKARLSELGTDKTEAEYQRPWAMAGVSPFRRYKVWPYLGGVRTPLIVSWPRVIHDGGAIRHQYVDTVDIAPMLLDVAGTRFAARIDGVRQIPVAGHSFRASLASGAARETRTVQFFELRGNRAITSGNWRAVAMHRIGSDFTTDQWELFDLSKDPAEARDLSREMPKKLAEMQALWWREARKYSNPPLGEAAARFQQRAPLQDAFPKEKN</sequence>
<comment type="caution">
    <text evidence="7">The sequence shown here is derived from an EMBL/GenBank/DDBJ whole genome shotgun (WGS) entry which is preliminary data.</text>
</comment>
<gene>
    <name evidence="7" type="ORF">ABC974_13110</name>
</gene>
<organism evidence="7 8">
    <name type="scientific">Sphingomonas oligophenolica</name>
    <dbReference type="NCBI Taxonomy" id="301154"/>
    <lineage>
        <taxon>Bacteria</taxon>
        <taxon>Pseudomonadati</taxon>
        <taxon>Pseudomonadota</taxon>
        <taxon>Alphaproteobacteria</taxon>
        <taxon>Sphingomonadales</taxon>
        <taxon>Sphingomonadaceae</taxon>
        <taxon>Sphingomonas</taxon>
    </lineage>
</organism>
<dbReference type="EMBL" id="JBDIME010000010">
    <property type="protein sequence ID" value="MEN2790572.1"/>
    <property type="molecule type" value="Genomic_DNA"/>
</dbReference>
<dbReference type="Proteomes" id="UP001419910">
    <property type="component" value="Unassembled WGS sequence"/>
</dbReference>
<evidence type="ECO:0000256" key="1">
    <source>
        <dbReference type="ARBA" id="ARBA00008779"/>
    </source>
</evidence>
<keyword evidence="8" id="KW-1185">Reference proteome</keyword>
<evidence type="ECO:0000256" key="4">
    <source>
        <dbReference type="ARBA" id="ARBA00022837"/>
    </source>
</evidence>
<feature type="chain" id="PRO_5045885232" evidence="5">
    <location>
        <begin position="23"/>
        <end position="576"/>
    </location>
</feature>
<feature type="signal peptide" evidence="5">
    <location>
        <begin position="1"/>
        <end position="22"/>
    </location>
</feature>
<dbReference type="CDD" id="cd16025">
    <property type="entry name" value="PAS_like"/>
    <property type="match status" value="1"/>
</dbReference>
<dbReference type="GO" id="GO:0016787">
    <property type="term" value="F:hydrolase activity"/>
    <property type="evidence" value="ECO:0007669"/>
    <property type="project" value="UniProtKB-KW"/>
</dbReference>
<keyword evidence="5" id="KW-0732">Signal</keyword>
<evidence type="ECO:0000256" key="5">
    <source>
        <dbReference type="SAM" id="SignalP"/>
    </source>
</evidence>
<dbReference type="Gene3D" id="3.30.1120.10">
    <property type="match status" value="1"/>
</dbReference>
<dbReference type="InterPro" id="IPR017850">
    <property type="entry name" value="Alkaline_phosphatase_core_sf"/>
</dbReference>
<evidence type="ECO:0000256" key="2">
    <source>
        <dbReference type="ARBA" id="ARBA00022723"/>
    </source>
</evidence>
<evidence type="ECO:0000313" key="8">
    <source>
        <dbReference type="Proteomes" id="UP001419910"/>
    </source>
</evidence>
<name>A0ABU9Y461_9SPHN</name>
<dbReference type="PANTHER" id="PTHR42693">
    <property type="entry name" value="ARYLSULFATASE FAMILY MEMBER"/>
    <property type="match status" value="1"/>
</dbReference>
<reference evidence="7 8" key="1">
    <citation type="submission" date="2024-05" db="EMBL/GenBank/DDBJ databases">
        <authorList>
            <person name="Liu Q."/>
            <person name="Xin Y.-H."/>
        </authorList>
    </citation>
    <scope>NUCLEOTIDE SEQUENCE [LARGE SCALE GENOMIC DNA]</scope>
    <source>
        <strain evidence="7 8">CGMCC 1.10181</strain>
    </source>
</reference>
<dbReference type="PROSITE" id="PS00149">
    <property type="entry name" value="SULFATASE_2"/>
    <property type="match status" value="1"/>
</dbReference>
<dbReference type="EC" id="3.1.6.-" evidence="7"/>
<dbReference type="PANTHER" id="PTHR42693:SF33">
    <property type="entry name" value="ARYLSULFATASE"/>
    <property type="match status" value="1"/>
</dbReference>
<proteinExistence type="inferred from homology"/>
<feature type="domain" description="Sulfatase N-terminal" evidence="6">
    <location>
        <begin position="39"/>
        <end position="444"/>
    </location>
</feature>
<dbReference type="SUPFAM" id="SSF53649">
    <property type="entry name" value="Alkaline phosphatase-like"/>
    <property type="match status" value="1"/>
</dbReference>
<accession>A0ABU9Y461</accession>
<keyword evidence="3 7" id="KW-0378">Hydrolase</keyword>
<dbReference type="InterPro" id="IPR000917">
    <property type="entry name" value="Sulfatase_N"/>
</dbReference>
<evidence type="ECO:0000256" key="3">
    <source>
        <dbReference type="ARBA" id="ARBA00022801"/>
    </source>
</evidence>
<comment type="similarity">
    <text evidence="1">Belongs to the sulfatase family.</text>
</comment>
<protein>
    <submittedName>
        <fullName evidence="7">Arylsulfatase</fullName>
        <ecNumber evidence="7">3.1.6.-</ecNumber>
    </submittedName>
</protein>
<evidence type="ECO:0000259" key="6">
    <source>
        <dbReference type="Pfam" id="PF00884"/>
    </source>
</evidence>
<dbReference type="InterPro" id="IPR050738">
    <property type="entry name" value="Sulfatase"/>
</dbReference>
<dbReference type="InterPro" id="IPR024607">
    <property type="entry name" value="Sulfatase_CS"/>
</dbReference>
<keyword evidence="2" id="KW-0479">Metal-binding</keyword>
<evidence type="ECO:0000313" key="7">
    <source>
        <dbReference type="EMBL" id="MEN2790572.1"/>
    </source>
</evidence>
<dbReference type="Pfam" id="PF00884">
    <property type="entry name" value="Sulfatase"/>
    <property type="match status" value="1"/>
</dbReference>
<dbReference type="Gene3D" id="3.40.720.10">
    <property type="entry name" value="Alkaline Phosphatase, subunit A"/>
    <property type="match status" value="1"/>
</dbReference>
<keyword evidence="4" id="KW-0106">Calcium</keyword>
<dbReference type="RefSeq" id="WP_343888318.1">
    <property type="nucleotide sequence ID" value="NZ_BAAAEH010000008.1"/>
</dbReference>